<comment type="subunit">
    <text evidence="2">Homotetramer.</text>
</comment>
<feature type="compositionally biased region" description="Basic and acidic residues" evidence="4">
    <location>
        <begin position="147"/>
        <end position="156"/>
    </location>
</feature>
<organism evidence="5 6">
    <name type="scientific">Candidatus Roizmanbacteria bacterium RIFCSPHIGHO2_01_FULL_39_12b</name>
    <dbReference type="NCBI Taxonomy" id="1802030"/>
    <lineage>
        <taxon>Bacteria</taxon>
        <taxon>Candidatus Roizmaniibacteriota</taxon>
    </lineage>
</organism>
<dbReference type="PANTHER" id="PTHR10302:SF27">
    <property type="entry name" value="SINGLE-STRANDED DNA-BINDING PROTEIN"/>
    <property type="match status" value="1"/>
</dbReference>
<dbReference type="CDD" id="cd04496">
    <property type="entry name" value="SSB_OBF"/>
    <property type="match status" value="1"/>
</dbReference>
<proteinExistence type="inferred from homology"/>
<feature type="compositionally biased region" description="Gly residues" evidence="4">
    <location>
        <begin position="115"/>
        <end position="125"/>
    </location>
</feature>
<evidence type="ECO:0000256" key="2">
    <source>
        <dbReference type="HAMAP-Rule" id="MF_00984"/>
    </source>
</evidence>
<dbReference type="Proteomes" id="UP000178372">
    <property type="component" value="Unassembled WGS sequence"/>
</dbReference>
<dbReference type="GO" id="GO:0009295">
    <property type="term" value="C:nucleoid"/>
    <property type="evidence" value="ECO:0007669"/>
    <property type="project" value="TreeGrafter"/>
</dbReference>
<dbReference type="GO" id="GO:0006260">
    <property type="term" value="P:DNA replication"/>
    <property type="evidence" value="ECO:0007669"/>
    <property type="project" value="InterPro"/>
</dbReference>
<name>A0A1F7G878_9BACT</name>
<dbReference type="PANTHER" id="PTHR10302">
    <property type="entry name" value="SINGLE-STRANDED DNA-BINDING PROTEIN"/>
    <property type="match status" value="1"/>
</dbReference>
<evidence type="ECO:0000313" key="6">
    <source>
        <dbReference type="Proteomes" id="UP000178372"/>
    </source>
</evidence>
<dbReference type="InterPro" id="IPR012340">
    <property type="entry name" value="NA-bd_OB-fold"/>
</dbReference>
<evidence type="ECO:0000256" key="3">
    <source>
        <dbReference type="PIRNR" id="PIRNR002070"/>
    </source>
</evidence>
<dbReference type="Pfam" id="PF00436">
    <property type="entry name" value="SSB"/>
    <property type="match status" value="1"/>
</dbReference>
<sequence>MNLNKVFLIGRLTADPQLRSTPSGQAVGSFGLATNRNWTDKNGAKQESAEFHNIVVWGRQAELASQFLKKGAMALIEGRLQTRSWQSKEGHSMKTTEIVAERIQFGPRAMNSAGGESGFSRGGGKSQETASDIDKPEELPTIDMDEGDIKPEDLPF</sequence>
<evidence type="ECO:0000256" key="4">
    <source>
        <dbReference type="SAM" id="MobiDB-lite"/>
    </source>
</evidence>
<accession>A0A1F7G878</accession>
<dbReference type="GO" id="GO:0003697">
    <property type="term" value="F:single-stranded DNA binding"/>
    <property type="evidence" value="ECO:0007669"/>
    <property type="project" value="UniProtKB-UniRule"/>
</dbReference>
<dbReference type="InterPro" id="IPR000424">
    <property type="entry name" value="Primosome_PriB/ssb"/>
</dbReference>
<evidence type="ECO:0000256" key="1">
    <source>
        <dbReference type="ARBA" id="ARBA00023125"/>
    </source>
</evidence>
<dbReference type="AlphaFoldDB" id="A0A1F7G878"/>
<dbReference type="PIRSF" id="PIRSF002070">
    <property type="entry name" value="SSB"/>
    <property type="match status" value="1"/>
</dbReference>
<gene>
    <name evidence="5" type="ORF">A2690_00025</name>
</gene>
<evidence type="ECO:0000313" key="5">
    <source>
        <dbReference type="EMBL" id="OGK15138.1"/>
    </source>
</evidence>
<protein>
    <recommendedName>
        <fullName evidence="2 3">Single-stranded DNA-binding protein</fullName>
        <shortName evidence="2">SSB</shortName>
    </recommendedName>
</protein>
<feature type="region of interest" description="Disordered" evidence="4">
    <location>
        <begin position="108"/>
        <end position="156"/>
    </location>
</feature>
<keyword evidence="1 2" id="KW-0238">DNA-binding</keyword>
<dbReference type="SUPFAM" id="SSF50249">
    <property type="entry name" value="Nucleic acid-binding proteins"/>
    <property type="match status" value="1"/>
</dbReference>
<dbReference type="Gene3D" id="2.40.50.140">
    <property type="entry name" value="Nucleic acid-binding proteins"/>
    <property type="match status" value="1"/>
</dbReference>
<dbReference type="NCBIfam" id="TIGR00621">
    <property type="entry name" value="ssb"/>
    <property type="match status" value="1"/>
</dbReference>
<dbReference type="HAMAP" id="MF_00984">
    <property type="entry name" value="SSB"/>
    <property type="match status" value="1"/>
</dbReference>
<dbReference type="InterPro" id="IPR011344">
    <property type="entry name" value="ssDNA-bd"/>
</dbReference>
<comment type="caution">
    <text evidence="2">Lacks conserved residue(s) required for the propagation of feature annotation.</text>
</comment>
<reference evidence="5 6" key="1">
    <citation type="journal article" date="2016" name="Nat. Commun.">
        <title>Thousands of microbial genomes shed light on interconnected biogeochemical processes in an aquifer system.</title>
        <authorList>
            <person name="Anantharaman K."/>
            <person name="Brown C.T."/>
            <person name="Hug L.A."/>
            <person name="Sharon I."/>
            <person name="Castelle C.J."/>
            <person name="Probst A.J."/>
            <person name="Thomas B.C."/>
            <person name="Singh A."/>
            <person name="Wilkins M.J."/>
            <person name="Karaoz U."/>
            <person name="Brodie E.L."/>
            <person name="Williams K.H."/>
            <person name="Hubbard S.S."/>
            <person name="Banfield J.F."/>
        </authorList>
    </citation>
    <scope>NUCLEOTIDE SEQUENCE [LARGE SCALE GENOMIC DNA]</scope>
</reference>
<dbReference type="PROSITE" id="PS50935">
    <property type="entry name" value="SSB"/>
    <property type="match status" value="1"/>
</dbReference>
<comment type="caution">
    <text evidence="5">The sequence shown here is derived from an EMBL/GenBank/DDBJ whole genome shotgun (WGS) entry which is preliminary data.</text>
</comment>
<dbReference type="EMBL" id="MFZF01000034">
    <property type="protein sequence ID" value="OGK15138.1"/>
    <property type="molecule type" value="Genomic_DNA"/>
</dbReference>